<dbReference type="Pfam" id="PF13378">
    <property type="entry name" value="MR_MLE_C"/>
    <property type="match status" value="1"/>
</dbReference>
<dbReference type="InterPro" id="IPR034593">
    <property type="entry name" value="DgoD-like"/>
</dbReference>
<dbReference type="SMART" id="SM00922">
    <property type="entry name" value="MR_MLE"/>
    <property type="match status" value="1"/>
</dbReference>
<accession>A0A381SU86</accession>
<sequence length="376" mass="41840">MTLLLHSWKFVRYEITKNTTWYFVWIKDASGRDTYVEFTKGTESDEVGRLMHEMLNKFRSEDLPEEKSLEKNLGLSRQVKNGSTMAVALSSVRSAISQFRSMERSLPLCEYLSGKAPVSIDLYANINRGLFATDRSPNDFAKAAYEAVCRGFKVIKCAPFDEVTHPNPQDISGVVKIGLNRLSAVRESVGIDVEILVDCHGRFEESSSKIVASLIQPIGIGWFEEPLDPINYPERLARISNEIAIPLAGGESGYGEEFFDSLVQLESVQTIMPDIKYCGGVQEAVRIAKNAHDNGINFSPHCPSGPISLLASAHVCAALNKKVLLEHAIEEIDYRHELISPHEIVRNGRIEMPMGIGLGAALSKTAFKKYGEYFSF</sequence>
<proteinExistence type="predicted"/>
<dbReference type="InterPro" id="IPR036849">
    <property type="entry name" value="Enolase-like_C_sf"/>
</dbReference>
<dbReference type="SUPFAM" id="SSF51604">
    <property type="entry name" value="Enolase C-terminal domain-like"/>
    <property type="match status" value="1"/>
</dbReference>
<dbReference type="SFLD" id="SFLDS00001">
    <property type="entry name" value="Enolase"/>
    <property type="match status" value="1"/>
</dbReference>
<dbReference type="InterPro" id="IPR029065">
    <property type="entry name" value="Enolase_C-like"/>
</dbReference>
<dbReference type="EMBL" id="UINC01003511">
    <property type="protein sequence ID" value="SVA06964.1"/>
    <property type="molecule type" value="Genomic_DNA"/>
</dbReference>
<dbReference type="Gene3D" id="3.30.390.10">
    <property type="entry name" value="Enolase-like, N-terminal domain"/>
    <property type="match status" value="1"/>
</dbReference>
<feature type="domain" description="Mandelate racemase/muconate lactonizing enzyme C-terminal" evidence="1">
    <location>
        <begin position="137"/>
        <end position="246"/>
    </location>
</feature>
<dbReference type="InterPro" id="IPR013342">
    <property type="entry name" value="Mandelate_racemase_C"/>
</dbReference>
<organism evidence="2">
    <name type="scientific">marine metagenome</name>
    <dbReference type="NCBI Taxonomy" id="408172"/>
    <lineage>
        <taxon>unclassified sequences</taxon>
        <taxon>metagenomes</taxon>
        <taxon>ecological metagenomes</taxon>
    </lineage>
</organism>
<evidence type="ECO:0000259" key="1">
    <source>
        <dbReference type="SMART" id="SM00922"/>
    </source>
</evidence>
<protein>
    <recommendedName>
        <fullName evidence="1">Mandelate racemase/muconate lactonizing enzyme C-terminal domain-containing protein</fullName>
    </recommendedName>
</protein>
<dbReference type="InterPro" id="IPR029017">
    <property type="entry name" value="Enolase-like_N"/>
</dbReference>
<gene>
    <name evidence="2" type="ORF">METZ01_LOCUS59818</name>
</gene>
<dbReference type="Gene3D" id="3.20.20.120">
    <property type="entry name" value="Enolase-like C-terminal domain"/>
    <property type="match status" value="1"/>
</dbReference>
<reference evidence="2" key="1">
    <citation type="submission" date="2018-05" db="EMBL/GenBank/DDBJ databases">
        <authorList>
            <person name="Lanie J.A."/>
            <person name="Ng W.-L."/>
            <person name="Kazmierczak K.M."/>
            <person name="Andrzejewski T.M."/>
            <person name="Davidsen T.M."/>
            <person name="Wayne K.J."/>
            <person name="Tettelin H."/>
            <person name="Glass J.I."/>
            <person name="Rusch D."/>
            <person name="Podicherti R."/>
            <person name="Tsui H.-C.T."/>
            <person name="Winkler M.E."/>
        </authorList>
    </citation>
    <scope>NUCLEOTIDE SEQUENCE</scope>
</reference>
<evidence type="ECO:0000313" key="2">
    <source>
        <dbReference type="EMBL" id="SVA06964.1"/>
    </source>
</evidence>
<dbReference type="PANTHER" id="PTHR48080:SF2">
    <property type="entry name" value="D-GALACTONATE DEHYDRATASE"/>
    <property type="match status" value="1"/>
</dbReference>
<name>A0A381SU86_9ZZZZ</name>
<dbReference type="PANTHER" id="PTHR48080">
    <property type="entry name" value="D-GALACTONATE DEHYDRATASE-RELATED"/>
    <property type="match status" value="1"/>
</dbReference>
<dbReference type="AlphaFoldDB" id="A0A381SU86"/>